<dbReference type="FunFam" id="1.20.1640.10:FF:000001">
    <property type="entry name" value="Efflux pump membrane transporter"/>
    <property type="match status" value="1"/>
</dbReference>
<dbReference type="OrthoDB" id="9176627at2"/>
<evidence type="ECO:0000256" key="1">
    <source>
        <dbReference type="ARBA" id="ARBA00004429"/>
    </source>
</evidence>
<evidence type="ECO:0000256" key="3">
    <source>
        <dbReference type="ARBA" id="ARBA00022448"/>
    </source>
</evidence>
<dbReference type="InterPro" id="IPR001036">
    <property type="entry name" value="Acrflvin-R"/>
</dbReference>
<dbReference type="Gene3D" id="3.30.70.1440">
    <property type="entry name" value="Multidrug efflux transporter AcrB pore domain"/>
    <property type="match status" value="1"/>
</dbReference>
<dbReference type="PANTHER" id="PTHR32063:SF11">
    <property type="entry name" value="CATION OR DRUG EFFLUX SYSTEM PROTEIN"/>
    <property type="match status" value="1"/>
</dbReference>
<reference evidence="10 11" key="1">
    <citation type="submission" date="2019-03" db="EMBL/GenBank/DDBJ databases">
        <title>Draft Genome Sequence of Duganella callidus sp. nov., a Novel Duganella Species Isolated from Cultivated Soil.</title>
        <authorList>
            <person name="Raths R."/>
            <person name="Peta V."/>
            <person name="Bucking H."/>
        </authorList>
    </citation>
    <scope>NUCLEOTIDE SEQUENCE [LARGE SCALE GENOMIC DNA]</scope>
    <source>
        <strain evidence="10 11">DN04</strain>
    </source>
</reference>
<comment type="similarity">
    <text evidence="2 9">Belongs to the resistance-nodulation-cell division (RND) (TC 2.A.6) family.</text>
</comment>
<evidence type="ECO:0000256" key="5">
    <source>
        <dbReference type="ARBA" id="ARBA00022519"/>
    </source>
</evidence>
<sequence>MNFSRFFVDKPIFAAVLSIIIFVAGTIAIFRLPISEYPDVVPPSVVVRAQYPGANPKVIAETVAAPLEEQINGVEHMIYMSSQNTSDGALMLTVTFKIGTNIEQAETAVQNRVQRALPRLPEEVRQIGVTTVKSSPNVTMVVHLVSPDKTYDELYLRNYAVLNVKDQLARIPGMGDVQLFGSGDYAMRVWLDPQKVAARNMTATDVTAAIREQNVQVAAGVVGASPTRDSQFQLTVNTQGRLKSEEEFANIIVRTGSDGAITRLKDVARVEMGSGSYALRALLDNKPAVALVIFSSPGANDLQLSADVRAKMEELKKDFPKGVEFSVAYDPTMFVRDSIKAVIHTLIEAIALVVLVVIIFLQTWRASIIPLLAVPVSVVGTFAVMLGFGFSINTLTLFGLVLAIGIVVDDAIVVVENVERNIANGLTPRDATLQAMKEVSGPIIAIALVLCAVFVPIAFVNGLTGQFYRQFALTIAISTVISAFSSLTLAPALSAALLRPHDAPQDAVTRVMDRLFGRFFHWFNTFFHRKSTQYEGGVKRVLGRKSLSIGVYLALVLGAAFMFRAVPGGFVPSQDKGYLVGFAQLPDAASLDRTESVIRRTADIALGVPGARNTVAFPGLSVNDLTNAPNSGIVFVGELAPETRKTAEVSGPGIAAEINKRVGAIEDAFIMVFPPPPVNGLGTIGGFKMMIEDRGNVGYDELYAATQRLIDKARAAPELAGVFSGYQINVPQLYADIDRTKAKQLGVPLESIYQTLQINLGSLYVNDFNQFGRTYQVRVQADAAFRSQPEQITQLKVRSTAGDMIPLSSLMRLSDSYGPDRVQRYNAYVAADVNAGPAPGYSSGQAQAALERIARETLPKGVSYEWTELAYQDILAGNMLIYVFPLCVLLVFLVLAAQYESWTLPLAVILIVPMSILCALVGVKLTGGDNNIFTQIALFVLVGLASKNAILIVEFARELEEHGRTIVEAALEASRLRLRPILMTSIAFIMGVIPLVFSHGAGAEMRHAMGVAVFSGMLGVTFFGLFLTPLFYVLLRKLALRLERKSAAAATTVLPQGNH</sequence>
<protein>
    <recommendedName>
        <fullName evidence="9">Efflux pump membrane transporter</fullName>
    </recommendedName>
</protein>
<feature type="transmembrane region" description="Helical" evidence="9">
    <location>
        <begin position="932"/>
        <end position="955"/>
    </location>
</feature>
<feature type="transmembrane region" description="Helical" evidence="9">
    <location>
        <begin position="368"/>
        <end position="390"/>
    </location>
</feature>
<dbReference type="Gene3D" id="3.30.2090.10">
    <property type="entry name" value="Multidrug efflux transporter AcrB TolC docking domain, DN and DC subdomains"/>
    <property type="match status" value="2"/>
</dbReference>
<evidence type="ECO:0000256" key="2">
    <source>
        <dbReference type="ARBA" id="ARBA00010942"/>
    </source>
</evidence>
<evidence type="ECO:0000313" key="10">
    <source>
        <dbReference type="EMBL" id="TFW18680.1"/>
    </source>
</evidence>
<evidence type="ECO:0000256" key="6">
    <source>
        <dbReference type="ARBA" id="ARBA00022692"/>
    </source>
</evidence>
<dbReference type="Proteomes" id="UP000297729">
    <property type="component" value="Unassembled WGS sequence"/>
</dbReference>
<evidence type="ECO:0000256" key="9">
    <source>
        <dbReference type="RuleBase" id="RU364070"/>
    </source>
</evidence>
<keyword evidence="7 9" id="KW-1133">Transmembrane helix</keyword>
<feature type="transmembrane region" description="Helical" evidence="9">
    <location>
        <begin position="341"/>
        <end position="361"/>
    </location>
</feature>
<dbReference type="Pfam" id="PF00873">
    <property type="entry name" value="ACR_tran"/>
    <property type="match status" value="1"/>
</dbReference>
<feature type="transmembrane region" description="Helical" evidence="9">
    <location>
        <begin position="879"/>
        <end position="897"/>
    </location>
</feature>
<evidence type="ECO:0000256" key="7">
    <source>
        <dbReference type="ARBA" id="ARBA00022989"/>
    </source>
</evidence>
<dbReference type="InterPro" id="IPR027463">
    <property type="entry name" value="AcrB_DN_DC_subdom"/>
</dbReference>
<feature type="transmembrane region" description="Helical" evidence="9">
    <location>
        <begin position="1009"/>
        <end position="1035"/>
    </location>
</feature>
<dbReference type="FunFam" id="3.30.70.1430:FF:000001">
    <property type="entry name" value="Efflux pump membrane transporter"/>
    <property type="match status" value="1"/>
</dbReference>
<feature type="transmembrane region" description="Helical" evidence="9">
    <location>
        <begin position="976"/>
        <end position="997"/>
    </location>
</feature>
<evidence type="ECO:0000256" key="4">
    <source>
        <dbReference type="ARBA" id="ARBA00022475"/>
    </source>
</evidence>
<feature type="transmembrane region" description="Helical" evidence="9">
    <location>
        <begin position="12"/>
        <end position="34"/>
    </location>
</feature>
<comment type="subcellular location">
    <subcellularLocation>
        <location evidence="1 9">Cell inner membrane</location>
        <topology evidence="1 9">Multi-pass membrane protein</topology>
    </subcellularLocation>
</comment>
<evidence type="ECO:0000256" key="8">
    <source>
        <dbReference type="ARBA" id="ARBA00023136"/>
    </source>
</evidence>
<dbReference type="GO" id="GO:0005886">
    <property type="term" value="C:plasma membrane"/>
    <property type="evidence" value="ECO:0007669"/>
    <property type="project" value="UniProtKB-SubCell"/>
</dbReference>
<evidence type="ECO:0000313" key="11">
    <source>
        <dbReference type="Proteomes" id="UP000297729"/>
    </source>
</evidence>
<feature type="transmembrane region" description="Helical" evidence="9">
    <location>
        <begin position="439"/>
        <end position="459"/>
    </location>
</feature>
<keyword evidence="6 9" id="KW-0812">Transmembrane</keyword>
<dbReference type="GO" id="GO:0009636">
    <property type="term" value="P:response to toxic substance"/>
    <property type="evidence" value="ECO:0007669"/>
    <property type="project" value="UniProtKB-ARBA"/>
</dbReference>
<dbReference type="EMBL" id="SPVG01000180">
    <property type="protein sequence ID" value="TFW18680.1"/>
    <property type="molecule type" value="Genomic_DNA"/>
</dbReference>
<dbReference type="SUPFAM" id="SSF82866">
    <property type="entry name" value="Multidrug efflux transporter AcrB transmembrane domain"/>
    <property type="match status" value="2"/>
</dbReference>
<feature type="transmembrane region" description="Helical" evidence="9">
    <location>
        <begin position="471"/>
        <end position="498"/>
    </location>
</feature>
<dbReference type="PANTHER" id="PTHR32063">
    <property type="match status" value="1"/>
</dbReference>
<feature type="transmembrane region" description="Helical" evidence="9">
    <location>
        <begin position="396"/>
        <end position="418"/>
    </location>
</feature>
<dbReference type="GO" id="GO:0042910">
    <property type="term" value="F:xenobiotic transmembrane transporter activity"/>
    <property type="evidence" value="ECO:0007669"/>
    <property type="project" value="TreeGrafter"/>
</dbReference>
<keyword evidence="8 9" id="KW-0472">Membrane</keyword>
<gene>
    <name evidence="10" type="ORF">E4L98_17695</name>
</gene>
<dbReference type="Gene3D" id="3.30.70.1320">
    <property type="entry name" value="Multidrug efflux transporter AcrB pore domain like"/>
    <property type="match status" value="1"/>
</dbReference>
<dbReference type="InterPro" id="IPR004764">
    <property type="entry name" value="MdtF-like"/>
</dbReference>
<proteinExistence type="inferred from homology"/>
<keyword evidence="5 9" id="KW-0997">Cell inner membrane</keyword>
<organism evidence="10 11">
    <name type="scientific">Duganella callida</name>
    <dbReference type="NCBI Taxonomy" id="2561932"/>
    <lineage>
        <taxon>Bacteria</taxon>
        <taxon>Pseudomonadati</taxon>
        <taxon>Pseudomonadota</taxon>
        <taxon>Betaproteobacteria</taxon>
        <taxon>Burkholderiales</taxon>
        <taxon>Oxalobacteraceae</taxon>
        <taxon>Telluria group</taxon>
        <taxon>Duganella</taxon>
    </lineage>
</organism>
<name>A0A4Y9S9W0_9BURK</name>
<dbReference type="AlphaFoldDB" id="A0A4Y9S9W0"/>
<keyword evidence="3 9" id="KW-0813">Transport</keyword>
<dbReference type="SUPFAM" id="SSF82693">
    <property type="entry name" value="Multidrug efflux transporter AcrB pore domain, PN1, PN2, PC1 and PC2 subdomains"/>
    <property type="match status" value="4"/>
</dbReference>
<accession>A0A4Y9S9W0</accession>
<dbReference type="NCBIfam" id="NF000282">
    <property type="entry name" value="RND_permease_1"/>
    <property type="match status" value="1"/>
</dbReference>
<keyword evidence="11" id="KW-1185">Reference proteome</keyword>
<dbReference type="GO" id="GO:0015562">
    <property type="term" value="F:efflux transmembrane transporter activity"/>
    <property type="evidence" value="ECO:0007669"/>
    <property type="project" value="InterPro"/>
</dbReference>
<dbReference type="NCBIfam" id="TIGR00915">
    <property type="entry name" value="2A0602"/>
    <property type="match status" value="1"/>
</dbReference>
<keyword evidence="4" id="KW-1003">Cell membrane</keyword>
<dbReference type="SUPFAM" id="SSF82714">
    <property type="entry name" value="Multidrug efflux transporter AcrB TolC docking domain, DN and DC subdomains"/>
    <property type="match status" value="2"/>
</dbReference>
<feature type="transmembrane region" description="Helical" evidence="9">
    <location>
        <begin position="549"/>
        <end position="566"/>
    </location>
</feature>
<dbReference type="PRINTS" id="PR00702">
    <property type="entry name" value="ACRIFLAVINRP"/>
</dbReference>
<dbReference type="Gene3D" id="1.20.1640.10">
    <property type="entry name" value="Multidrug efflux transporter AcrB transmembrane domain"/>
    <property type="match status" value="2"/>
</dbReference>
<dbReference type="RefSeq" id="WP_135202863.1">
    <property type="nucleotide sequence ID" value="NZ_SPVG01000180.1"/>
</dbReference>
<comment type="caution">
    <text evidence="10">The sequence shown here is derived from an EMBL/GenBank/DDBJ whole genome shotgun (WGS) entry which is preliminary data.</text>
</comment>
<feature type="transmembrane region" description="Helical" evidence="9">
    <location>
        <begin position="904"/>
        <end position="926"/>
    </location>
</feature>
<dbReference type="Gene3D" id="3.30.70.1430">
    <property type="entry name" value="Multidrug efflux transporter AcrB pore domain"/>
    <property type="match status" value="2"/>
</dbReference>